<dbReference type="EMBL" id="FLRD01001794">
    <property type="protein sequence ID" value="SBT58245.1"/>
    <property type="molecule type" value="Genomic_DNA"/>
</dbReference>
<proteinExistence type="predicted"/>
<evidence type="ECO:0000313" key="1">
    <source>
        <dbReference type="EMBL" id="SBT30686.1"/>
    </source>
</evidence>
<evidence type="ECO:0000313" key="3">
    <source>
        <dbReference type="Proteomes" id="UP000078550"/>
    </source>
</evidence>
<gene>
    <name evidence="2" type="ORF">POVWA1_086490</name>
    <name evidence="1" type="ORF">POVWA2_000210</name>
</gene>
<dbReference type="Proteomes" id="UP000078550">
    <property type="component" value="Unassembled WGS sequence"/>
</dbReference>
<reference evidence="4" key="2">
    <citation type="submission" date="2016-05" db="EMBL/GenBank/DDBJ databases">
        <authorList>
            <person name="Naeem R."/>
        </authorList>
    </citation>
    <scope>NUCLEOTIDE SEQUENCE [LARGE SCALE GENOMIC DNA]</scope>
</reference>
<evidence type="ECO:0000313" key="2">
    <source>
        <dbReference type="EMBL" id="SBT58245.1"/>
    </source>
</evidence>
<sequence>MIYSNIVIKIRQFVGNFYSIRDKLGGVDNIKTERDRCLVCNKNMYEYMKDILVLISGIRDDNNLKEDYYKIHDTCSLKDIKNISP</sequence>
<accession>A0A1A9APV2</accession>
<protein>
    <submittedName>
        <fullName evidence="2">PIR Superfamily Protein</fullName>
    </submittedName>
</protein>
<name>A0A1A9APV2_PLAOA</name>
<dbReference type="AlphaFoldDB" id="A0A1A9APV2"/>
<reference evidence="3" key="1">
    <citation type="submission" date="2016-05" db="EMBL/GenBank/DDBJ databases">
        <authorList>
            <person name="Naeem Raeece"/>
        </authorList>
    </citation>
    <scope>NUCLEOTIDE SEQUENCE [LARGE SCALE GENOMIC DNA]</scope>
</reference>
<reference evidence="2" key="3">
    <citation type="submission" date="2016-05" db="EMBL/GenBank/DDBJ databases">
        <authorList>
            <person name="Lavstsen T."/>
            <person name="Jespersen J.S."/>
        </authorList>
    </citation>
    <scope>NUCLEOTIDE SEQUENCE [LARGE SCALE GENOMIC DNA]</scope>
</reference>
<evidence type="ECO:0000313" key="4">
    <source>
        <dbReference type="Proteomes" id="UP000078555"/>
    </source>
</evidence>
<organism evidence="2 4">
    <name type="scientific">Plasmodium ovale wallikeri</name>
    <dbReference type="NCBI Taxonomy" id="864142"/>
    <lineage>
        <taxon>Eukaryota</taxon>
        <taxon>Sar</taxon>
        <taxon>Alveolata</taxon>
        <taxon>Apicomplexa</taxon>
        <taxon>Aconoidasida</taxon>
        <taxon>Haemosporida</taxon>
        <taxon>Plasmodiidae</taxon>
        <taxon>Plasmodium</taxon>
        <taxon>Plasmodium (Plasmodium)</taxon>
    </lineage>
</organism>
<dbReference type="Proteomes" id="UP000078555">
    <property type="component" value="Unassembled WGS sequence"/>
</dbReference>
<keyword evidence="4" id="KW-1185">Reference proteome</keyword>
<dbReference type="EMBL" id="FLRE01000001">
    <property type="protein sequence ID" value="SBT30686.1"/>
    <property type="molecule type" value="Genomic_DNA"/>
</dbReference>